<dbReference type="EMBL" id="CADEPI010000810">
    <property type="protein sequence ID" value="CAB3388539.1"/>
    <property type="molecule type" value="Genomic_DNA"/>
</dbReference>
<reference evidence="2 3" key="1">
    <citation type="submission" date="2020-04" db="EMBL/GenBank/DDBJ databases">
        <authorList>
            <person name="Alioto T."/>
            <person name="Alioto T."/>
            <person name="Gomez Garrido J."/>
        </authorList>
    </citation>
    <scope>NUCLEOTIDE SEQUENCE [LARGE SCALE GENOMIC DNA]</scope>
</reference>
<dbReference type="InterPro" id="IPR012340">
    <property type="entry name" value="NA-bd_OB-fold"/>
</dbReference>
<sequence>MRSKYRHVEVPDPGTNKQYRRIVHYPEEYTVEPLKVTNLAGRDPVTGRVVAKGLGGGIKHKFHWVDWNRHAPKDGSPLVEKVLEIIEDGCRTGHVALVGSGNNIRLNQCRTRQASLK</sequence>
<dbReference type="GO" id="GO:0003735">
    <property type="term" value="F:structural constituent of ribosome"/>
    <property type="evidence" value="ECO:0007669"/>
    <property type="project" value="InterPro"/>
</dbReference>
<accession>A0A8S1DWP3</accession>
<dbReference type="InterPro" id="IPR022666">
    <property type="entry name" value="Ribosomal_uL2_RNA-bd_dom"/>
</dbReference>
<evidence type="ECO:0000259" key="1">
    <source>
        <dbReference type="SMART" id="SM01383"/>
    </source>
</evidence>
<dbReference type="Proteomes" id="UP000494165">
    <property type="component" value="Unassembled WGS sequence"/>
</dbReference>
<dbReference type="GO" id="GO:0006412">
    <property type="term" value="P:translation"/>
    <property type="evidence" value="ECO:0007669"/>
    <property type="project" value="InterPro"/>
</dbReference>
<proteinExistence type="predicted"/>
<name>A0A8S1DWP3_9INSE</name>
<dbReference type="AlphaFoldDB" id="A0A8S1DWP3"/>
<feature type="domain" description="Large ribosomal subunit protein uL2 RNA-binding" evidence="1">
    <location>
        <begin position="41"/>
        <end position="109"/>
    </location>
</feature>
<evidence type="ECO:0000313" key="3">
    <source>
        <dbReference type="Proteomes" id="UP000494165"/>
    </source>
</evidence>
<gene>
    <name evidence="2" type="ORF">CLODIP_2_CD14245</name>
</gene>
<dbReference type="SUPFAM" id="SSF50249">
    <property type="entry name" value="Nucleic acid-binding proteins"/>
    <property type="match status" value="1"/>
</dbReference>
<dbReference type="Gene3D" id="2.40.50.140">
    <property type="entry name" value="Nucleic acid-binding proteins"/>
    <property type="match status" value="1"/>
</dbReference>
<comment type="caution">
    <text evidence="2">The sequence shown here is derived from an EMBL/GenBank/DDBJ whole genome shotgun (WGS) entry which is preliminary data.</text>
</comment>
<dbReference type="OrthoDB" id="268576at2759"/>
<keyword evidence="3" id="KW-1185">Reference proteome</keyword>
<evidence type="ECO:0000313" key="2">
    <source>
        <dbReference type="EMBL" id="CAB3388539.1"/>
    </source>
</evidence>
<protein>
    <recommendedName>
        <fullName evidence="1">Large ribosomal subunit protein uL2 RNA-binding domain-containing protein</fullName>
    </recommendedName>
</protein>
<dbReference type="SMART" id="SM01383">
    <property type="entry name" value="Ribosomal_L2"/>
    <property type="match status" value="1"/>
</dbReference>
<organism evidence="2 3">
    <name type="scientific">Cloeon dipterum</name>
    <dbReference type="NCBI Taxonomy" id="197152"/>
    <lineage>
        <taxon>Eukaryota</taxon>
        <taxon>Metazoa</taxon>
        <taxon>Ecdysozoa</taxon>
        <taxon>Arthropoda</taxon>
        <taxon>Hexapoda</taxon>
        <taxon>Insecta</taxon>
        <taxon>Pterygota</taxon>
        <taxon>Palaeoptera</taxon>
        <taxon>Ephemeroptera</taxon>
        <taxon>Pisciforma</taxon>
        <taxon>Baetidae</taxon>
        <taxon>Cloeon</taxon>
    </lineage>
</organism>
<dbReference type="GO" id="GO:0005840">
    <property type="term" value="C:ribosome"/>
    <property type="evidence" value="ECO:0007669"/>
    <property type="project" value="InterPro"/>
</dbReference>